<dbReference type="FunFam" id="1.10.730.10:FF:000002">
    <property type="entry name" value="Leucine--tRNA ligase"/>
    <property type="match status" value="1"/>
</dbReference>
<evidence type="ECO:0000313" key="15">
    <source>
        <dbReference type="EMBL" id="TDX31892.1"/>
    </source>
</evidence>
<evidence type="ECO:0000259" key="12">
    <source>
        <dbReference type="Pfam" id="PF08264"/>
    </source>
</evidence>
<dbReference type="PROSITE" id="PS00178">
    <property type="entry name" value="AA_TRNA_LIGASE_I"/>
    <property type="match status" value="1"/>
</dbReference>
<dbReference type="InterPro" id="IPR002302">
    <property type="entry name" value="Leu-tRNA-ligase"/>
</dbReference>
<evidence type="ECO:0000256" key="5">
    <source>
        <dbReference type="ARBA" id="ARBA00022840"/>
    </source>
</evidence>
<dbReference type="InterPro" id="IPR013155">
    <property type="entry name" value="M/V/L/I-tRNA-synth_anticd-bd"/>
</dbReference>
<dbReference type="GO" id="GO:0005829">
    <property type="term" value="C:cytosol"/>
    <property type="evidence" value="ECO:0007669"/>
    <property type="project" value="TreeGrafter"/>
</dbReference>
<feature type="domain" description="Aminoacyl-tRNA synthetase class Ia" evidence="11">
    <location>
        <begin position="425"/>
        <end position="581"/>
    </location>
</feature>
<dbReference type="InterPro" id="IPR001412">
    <property type="entry name" value="aa-tRNA-synth_I_CS"/>
</dbReference>
<dbReference type="GO" id="GO:0004823">
    <property type="term" value="F:leucine-tRNA ligase activity"/>
    <property type="evidence" value="ECO:0007669"/>
    <property type="project" value="UniProtKB-UniRule"/>
</dbReference>
<dbReference type="Gene3D" id="3.90.740.10">
    <property type="entry name" value="Valyl/Leucyl/Isoleucyl-tRNA synthetase, editing domain"/>
    <property type="match status" value="1"/>
</dbReference>
<evidence type="ECO:0000256" key="8">
    <source>
        <dbReference type="ARBA" id="ARBA00047469"/>
    </source>
</evidence>
<dbReference type="PRINTS" id="PR00985">
    <property type="entry name" value="TRNASYNTHLEU"/>
</dbReference>
<keyword evidence="6 9" id="KW-0648">Protein biosynthesis</keyword>
<dbReference type="Gene3D" id="1.10.730.10">
    <property type="entry name" value="Isoleucyl-tRNA Synthetase, Domain 1"/>
    <property type="match status" value="2"/>
</dbReference>
<dbReference type="Pfam" id="PF08264">
    <property type="entry name" value="Anticodon_1"/>
    <property type="match status" value="1"/>
</dbReference>
<dbReference type="InterPro" id="IPR002300">
    <property type="entry name" value="aa-tRNA-synth_Ia"/>
</dbReference>
<dbReference type="PANTHER" id="PTHR43740">
    <property type="entry name" value="LEUCYL-TRNA SYNTHETASE"/>
    <property type="match status" value="1"/>
</dbReference>
<keyword evidence="3 9" id="KW-0436">Ligase</keyword>
<feature type="binding site" evidence="9">
    <location>
        <position position="686"/>
    </location>
    <ligand>
        <name>ATP</name>
        <dbReference type="ChEBI" id="CHEBI:30616"/>
    </ligand>
</feature>
<dbReference type="EC" id="6.1.1.4" evidence="9"/>
<dbReference type="AlphaFoldDB" id="A0A4R8G6U6"/>
<dbReference type="InterPro" id="IPR025709">
    <property type="entry name" value="Leu_tRNA-synth_edit"/>
</dbReference>
<organism evidence="15 16">
    <name type="scientific">Rhodovulum visakhapatnamense</name>
    <dbReference type="NCBI Taxonomy" id="364297"/>
    <lineage>
        <taxon>Bacteria</taxon>
        <taxon>Pseudomonadati</taxon>
        <taxon>Pseudomonadota</taxon>
        <taxon>Alphaproteobacteria</taxon>
        <taxon>Rhodobacterales</taxon>
        <taxon>Paracoccaceae</taxon>
        <taxon>Rhodovulum</taxon>
    </lineage>
</organism>
<evidence type="ECO:0000259" key="11">
    <source>
        <dbReference type="Pfam" id="PF00133"/>
    </source>
</evidence>
<feature type="domain" description="Methionyl/Leucyl tRNA synthetase" evidence="13">
    <location>
        <begin position="36"/>
        <end position="170"/>
    </location>
</feature>
<dbReference type="EMBL" id="SOEB01000004">
    <property type="protein sequence ID" value="TDX31892.1"/>
    <property type="molecule type" value="Genomic_DNA"/>
</dbReference>
<comment type="similarity">
    <text evidence="1 9 10">Belongs to the class-I aminoacyl-tRNA synthetase family.</text>
</comment>
<dbReference type="InterPro" id="IPR009008">
    <property type="entry name" value="Val/Leu/Ile-tRNA-synth_edit"/>
</dbReference>
<evidence type="ECO:0000313" key="16">
    <source>
        <dbReference type="Proteomes" id="UP000295484"/>
    </source>
</evidence>
<gene>
    <name evidence="9" type="primary">leuS</name>
    <name evidence="15" type="ORF">EV657_10488</name>
</gene>
<evidence type="ECO:0000256" key="6">
    <source>
        <dbReference type="ARBA" id="ARBA00022917"/>
    </source>
</evidence>
<dbReference type="InterPro" id="IPR014729">
    <property type="entry name" value="Rossmann-like_a/b/a_fold"/>
</dbReference>
<sequence length="936" mass="104503">MARYTPAEIEPKWQSAWEAGGTFAATRDEARPKYYVLEMFPYPSGRIHMGHVRNYTMGDVVARYKMSCGFSVLHPMGWDAFGMPAENAAMERGGHPKDWTYGNIADMRAQMKPLGLSIDWSREFATCDPEYYGQQQAMFIDMLGAGLVYRKNATVNWDPVDMTVLANEQVIEGKGWRSGAPVERRELTQWFFKISDFAEELLEALDGLDNWPEKVKLMQRNWIGRSRGLQMGFDLVDAPSGFDRVEVYTTRPDTLMGASFLGISPDHPLAKALEAENPEVASFCAECRRMGTSEEELEKAEKKGFDTGLTVRHPFDETWELPVYIANFILMDYGTGAIFGCPAHDQRDLDFARKYGLPVIDTFVALDGGTPVGTEAFVPAKPERVRWLKAFAWDEIASGEEAIEAAIRHCEGKGIGQGVTKFRLRDWGLSRQRYWGCPIPVVHCPECGVVPEKKENLPVRLPDDVTFDQPGNPLDRHPTWRDCACPSCGKPAKRETDTMDTFVDSSWYFARFTAPHAATPTKMAEADYWMNVDQYIGGIEHAILHLLYSRFFARAMQITGHLPKKAIEPFDALFTQGMVTHEIYEVREAFQGQEYIGMTQPQPADHPVHTFRSRYFLPEEVIAFDLKGDVLEEFRGSFPLGRVAVPRQLFEERYPNSTSQEDLEEFFRELDPRLRIRAVPSAKMSKSKKNVVDPVNIIQAFGADTARWFVLSDSPPERDVEWTAAGAEAAFRHLGRVWRIAEGLVEEMNGGGIAAYEEEAPAAASADANGPGAAERGGDDLALRRALHKTIHDVTMGIESFGFNTSVAKLYAFTNTLAKSTASLAARREAATVMAQLMAPMTPHLAEEVWEALGNPGLAAEAPWPKADPAMLVEDTVTLPIQINGKRRSEIQVARDMPKEEVEKLVLADDAVIKALNGGAPKKLIVVPGRIVNVVV</sequence>
<keyword evidence="2 9" id="KW-0963">Cytoplasm</keyword>
<dbReference type="NCBIfam" id="TIGR00396">
    <property type="entry name" value="leuS_bact"/>
    <property type="match status" value="1"/>
</dbReference>
<keyword evidence="4 9" id="KW-0547">Nucleotide-binding</keyword>
<evidence type="ECO:0000256" key="3">
    <source>
        <dbReference type="ARBA" id="ARBA00022598"/>
    </source>
</evidence>
<dbReference type="Proteomes" id="UP000295484">
    <property type="component" value="Unassembled WGS sequence"/>
</dbReference>
<dbReference type="Pfam" id="PF00133">
    <property type="entry name" value="tRNA-synt_1"/>
    <property type="match status" value="2"/>
</dbReference>
<feature type="domain" description="Methionyl/Valyl/Leucyl/Isoleucyl-tRNA synthetase anticodon-binding" evidence="12">
    <location>
        <begin position="782"/>
        <end position="901"/>
    </location>
</feature>
<dbReference type="HAMAP" id="MF_00049_B">
    <property type="entry name" value="Leu_tRNA_synth_B"/>
    <property type="match status" value="1"/>
</dbReference>
<dbReference type="SUPFAM" id="SSF50677">
    <property type="entry name" value="ValRS/IleRS/LeuRS editing domain"/>
    <property type="match status" value="1"/>
</dbReference>
<dbReference type="FunFam" id="3.40.50.620:FF:000003">
    <property type="entry name" value="Leucine--tRNA ligase"/>
    <property type="match status" value="1"/>
</dbReference>
<evidence type="ECO:0000256" key="2">
    <source>
        <dbReference type="ARBA" id="ARBA00022490"/>
    </source>
</evidence>
<comment type="caution">
    <text evidence="15">The sequence shown here is derived from an EMBL/GenBank/DDBJ whole genome shotgun (WGS) entry which is preliminary data.</text>
</comment>
<dbReference type="SUPFAM" id="SSF47323">
    <property type="entry name" value="Anticodon-binding domain of a subclass of class I aminoacyl-tRNA synthetases"/>
    <property type="match status" value="1"/>
</dbReference>
<accession>A0A4R8G6U6</accession>
<dbReference type="GO" id="GO:0005524">
    <property type="term" value="F:ATP binding"/>
    <property type="evidence" value="ECO:0007669"/>
    <property type="project" value="UniProtKB-UniRule"/>
</dbReference>
<dbReference type="RefSeq" id="WP_134077315.1">
    <property type="nucleotide sequence ID" value="NZ_SOEB01000004.1"/>
</dbReference>
<dbReference type="CDD" id="cd07958">
    <property type="entry name" value="Anticodon_Ia_Leu_BEm"/>
    <property type="match status" value="1"/>
</dbReference>
<evidence type="ECO:0000256" key="9">
    <source>
        <dbReference type="HAMAP-Rule" id="MF_00049"/>
    </source>
</evidence>
<feature type="short sequence motif" description="'HIGH' region" evidence="9">
    <location>
        <begin position="41"/>
        <end position="51"/>
    </location>
</feature>
<feature type="short sequence motif" description="'KMSKS' region" evidence="9">
    <location>
        <begin position="683"/>
        <end position="687"/>
    </location>
</feature>
<dbReference type="Pfam" id="PF09334">
    <property type="entry name" value="tRNA-synt_1g"/>
    <property type="match status" value="1"/>
</dbReference>
<dbReference type="GO" id="GO:0002161">
    <property type="term" value="F:aminoacyl-tRNA deacylase activity"/>
    <property type="evidence" value="ECO:0007669"/>
    <property type="project" value="InterPro"/>
</dbReference>
<dbReference type="InterPro" id="IPR015413">
    <property type="entry name" value="Methionyl/Leucyl_tRNA_Synth"/>
</dbReference>
<dbReference type="SUPFAM" id="SSF52374">
    <property type="entry name" value="Nucleotidylyl transferase"/>
    <property type="match status" value="1"/>
</dbReference>
<evidence type="ECO:0000259" key="13">
    <source>
        <dbReference type="Pfam" id="PF09334"/>
    </source>
</evidence>
<name>A0A4R8G6U6_9RHOB</name>
<dbReference type="Pfam" id="PF13603">
    <property type="entry name" value="tRNA-synt_1_2"/>
    <property type="match status" value="1"/>
</dbReference>
<evidence type="ECO:0000259" key="14">
    <source>
        <dbReference type="Pfam" id="PF13603"/>
    </source>
</evidence>
<dbReference type="PANTHER" id="PTHR43740:SF2">
    <property type="entry name" value="LEUCINE--TRNA LIGASE, MITOCHONDRIAL"/>
    <property type="match status" value="1"/>
</dbReference>
<evidence type="ECO:0000256" key="7">
    <source>
        <dbReference type="ARBA" id="ARBA00023146"/>
    </source>
</evidence>
<keyword evidence="7 9" id="KW-0030">Aminoacyl-tRNA synthetase</keyword>
<proteinExistence type="inferred from homology"/>
<reference evidence="15 16" key="1">
    <citation type="submission" date="2019-03" db="EMBL/GenBank/DDBJ databases">
        <title>Genomic Encyclopedia of Type Strains, Phase IV (KMG-IV): sequencing the most valuable type-strain genomes for metagenomic binning, comparative biology and taxonomic classification.</title>
        <authorList>
            <person name="Goeker M."/>
        </authorList>
    </citation>
    <scope>NUCLEOTIDE SEQUENCE [LARGE SCALE GENOMIC DNA]</scope>
    <source>
        <strain evidence="15 16">JA181</strain>
    </source>
</reference>
<comment type="catalytic activity">
    <reaction evidence="8 9">
        <text>tRNA(Leu) + L-leucine + ATP = L-leucyl-tRNA(Leu) + AMP + diphosphate</text>
        <dbReference type="Rhea" id="RHEA:11688"/>
        <dbReference type="Rhea" id="RHEA-COMP:9613"/>
        <dbReference type="Rhea" id="RHEA-COMP:9622"/>
        <dbReference type="ChEBI" id="CHEBI:30616"/>
        <dbReference type="ChEBI" id="CHEBI:33019"/>
        <dbReference type="ChEBI" id="CHEBI:57427"/>
        <dbReference type="ChEBI" id="CHEBI:78442"/>
        <dbReference type="ChEBI" id="CHEBI:78494"/>
        <dbReference type="ChEBI" id="CHEBI:456215"/>
        <dbReference type="EC" id="6.1.1.4"/>
    </reaction>
</comment>
<evidence type="ECO:0000256" key="4">
    <source>
        <dbReference type="ARBA" id="ARBA00022741"/>
    </source>
</evidence>
<feature type="domain" description="Leucyl-tRNA synthetase editing" evidence="14">
    <location>
        <begin position="220"/>
        <end position="363"/>
    </location>
</feature>
<keyword evidence="5 9" id="KW-0067">ATP-binding</keyword>
<dbReference type="GO" id="GO:0006429">
    <property type="term" value="P:leucyl-tRNA aminoacylation"/>
    <property type="evidence" value="ECO:0007669"/>
    <property type="project" value="UniProtKB-UniRule"/>
</dbReference>
<protein>
    <recommendedName>
        <fullName evidence="9">Leucine--tRNA ligase</fullName>
        <ecNumber evidence="9">6.1.1.4</ecNumber>
    </recommendedName>
    <alternativeName>
        <fullName evidence="9">Leucyl-tRNA synthetase</fullName>
        <shortName evidence="9">LeuRS</shortName>
    </alternativeName>
</protein>
<dbReference type="CDD" id="cd00812">
    <property type="entry name" value="LeuRS_core"/>
    <property type="match status" value="1"/>
</dbReference>
<evidence type="ECO:0000256" key="10">
    <source>
        <dbReference type="RuleBase" id="RU363035"/>
    </source>
</evidence>
<comment type="subcellular location">
    <subcellularLocation>
        <location evidence="9">Cytoplasm</location>
    </subcellularLocation>
</comment>
<feature type="domain" description="Aminoacyl-tRNA synthetase class Ia" evidence="11">
    <location>
        <begin position="682"/>
        <end position="722"/>
    </location>
</feature>
<dbReference type="InterPro" id="IPR009080">
    <property type="entry name" value="tRNAsynth_Ia_anticodon-bd"/>
</dbReference>
<dbReference type="Gene3D" id="3.40.50.620">
    <property type="entry name" value="HUPs"/>
    <property type="match status" value="2"/>
</dbReference>
<evidence type="ECO:0000256" key="1">
    <source>
        <dbReference type="ARBA" id="ARBA00005594"/>
    </source>
</evidence>